<proteinExistence type="predicted"/>
<protein>
    <submittedName>
        <fullName evidence="2">Uncharacterized protein</fullName>
    </submittedName>
</protein>
<sequence length="79" mass="8872">ATETATTATEQVPESSSVSESLSSEDFFDNLHSEALKLQLKDEKFLDQQIYEILSGNTTTELTKRLSQNTELVQELKSF</sequence>
<gene>
    <name evidence="2" type="ORF">OGATHE_000294</name>
</gene>
<feature type="region of interest" description="Disordered" evidence="1">
    <location>
        <begin position="1"/>
        <end position="23"/>
    </location>
</feature>
<dbReference type="AlphaFoldDB" id="A0A9P8PTZ9"/>
<evidence type="ECO:0000313" key="3">
    <source>
        <dbReference type="Proteomes" id="UP000788993"/>
    </source>
</evidence>
<accession>A0A9P8PTZ9</accession>
<comment type="caution">
    <text evidence="2">The sequence shown here is derived from an EMBL/GenBank/DDBJ whole genome shotgun (WGS) entry which is preliminary data.</text>
</comment>
<name>A0A9P8PTZ9_9ASCO</name>
<dbReference type="EMBL" id="JAEUBD010000027">
    <property type="protein sequence ID" value="KAH3678362.1"/>
    <property type="molecule type" value="Genomic_DNA"/>
</dbReference>
<organism evidence="2 3">
    <name type="scientific">Ogataea polymorpha</name>
    <dbReference type="NCBI Taxonomy" id="460523"/>
    <lineage>
        <taxon>Eukaryota</taxon>
        <taxon>Fungi</taxon>
        <taxon>Dikarya</taxon>
        <taxon>Ascomycota</taxon>
        <taxon>Saccharomycotina</taxon>
        <taxon>Pichiomycetes</taxon>
        <taxon>Pichiales</taxon>
        <taxon>Pichiaceae</taxon>
        <taxon>Ogataea</taxon>
    </lineage>
</organism>
<feature type="non-terminal residue" evidence="2">
    <location>
        <position position="1"/>
    </location>
</feature>
<feature type="non-terminal residue" evidence="2">
    <location>
        <position position="79"/>
    </location>
</feature>
<keyword evidence="3" id="KW-1185">Reference proteome</keyword>
<evidence type="ECO:0000256" key="1">
    <source>
        <dbReference type="SAM" id="MobiDB-lite"/>
    </source>
</evidence>
<reference evidence="2" key="1">
    <citation type="journal article" date="2021" name="Open Biol.">
        <title>Shared evolutionary footprints suggest mitochondrial oxidative damage underlies multiple complex I losses in fungi.</title>
        <authorList>
            <person name="Schikora-Tamarit M.A."/>
            <person name="Marcet-Houben M."/>
            <person name="Nosek J."/>
            <person name="Gabaldon T."/>
        </authorList>
    </citation>
    <scope>NUCLEOTIDE SEQUENCE</scope>
    <source>
        <strain evidence="2">NCAIM Y.01608</strain>
    </source>
</reference>
<evidence type="ECO:0000313" key="2">
    <source>
        <dbReference type="EMBL" id="KAH3678362.1"/>
    </source>
</evidence>
<reference evidence="2" key="2">
    <citation type="submission" date="2021-01" db="EMBL/GenBank/DDBJ databases">
        <authorList>
            <person name="Schikora-Tamarit M.A."/>
        </authorList>
    </citation>
    <scope>NUCLEOTIDE SEQUENCE</scope>
    <source>
        <strain evidence="2">NCAIM Y.01608</strain>
    </source>
</reference>
<dbReference type="Proteomes" id="UP000788993">
    <property type="component" value="Unassembled WGS sequence"/>
</dbReference>